<proteinExistence type="predicted"/>
<reference evidence="1 2" key="1">
    <citation type="submission" date="2020-09" db="EMBL/GenBank/DDBJ databases">
        <title>De no assembly of potato wild relative species, Solanum commersonii.</title>
        <authorList>
            <person name="Cho K."/>
        </authorList>
    </citation>
    <scope>NUCLEOTIDE SEQUENCE [LARGE SCALE GENOMIC DNA]</scope>
    <source>
        <strain evidence="1">LZ3.2</strain>
        <tissue evidence="1">Leaf</tissue>
    </source>
</reference>
<evidence type="ECO:0000313" key="2">
    <source>
        <dbReference type="Proteomes" id="UP000824120"/>
    </source>
</evidence>
<organism evidence="1 2">
    <name type="scientific">Solanum commersonii</name>
    <name type="common">Commerson's wild potato</name>
    <name type="synonym">Commerson's nightshade</name>
    <dbReference type="NCBI Taxonomy" id="4109"/>
    <lineage>
        <taxon>Eukaryota</taxon>
        <taxon>Viridiplantae</taxon>
        <taxon>Streptophyta</taxon>
        <taxon>Embryophyta</taxon>
        <taxon>Tracheophyta</taxon>
        <taxon>Spermatophyta</taxon>
        <taxon>Magnoliopsida</taxon>
        <taxon>eudicotyledons</taxon>
        <taxon>Gunneridae</taxon>
        <taxon>Pentapetalae</taxon>
        <taxon>asterids</taxon>
        <taxon>lamiids</taxon>
        <taxon>Solanales</taxon>
        <taxon>Solanaceae</taxon>
        <taxon>Solanoideae</taxon>
        <taxon>Solaneae</taxon>
        <taxon>Solanum</taxon>
    </lineage>
</organism>
<dbReference type="AlphaFoldDB" id="A0A9J5Z2P2"/>
<dbReference type="EMBL" id="JACXVP010000005">
    <property type="protein sequence ID" value="KAG5605692.1"/>
    <property type="molecule type" value="Genomic_DNA"/>
</dbReference>
<dbReference type="Proteomes" id="UP000824120">
    <property type="component" value="Chromosome 5"/>
</dbReference>
<protein>
    <submittedName>
        <fullName evidence="1">Uncharacterized protein</fullName>
    </submittedName>
</protein>
<evidence type="ECO:0000313" key="1">
    <source>
        <dbReference type="EMBL" id="KAG5605692.1"/>
    </source>
</evidence>
<accession>A0A9J5Z2P2</accession>
<keyword evidence="2" id="KW-1185">Reference proteome</keyword>
<comment type="caution">
    <text evidence="1">The sequence shown here is derived from an EMBL/GenBank/DDBJ whole genome shotgun (WGS) entry which is preliminary data.</text>
</comment>
<gene>
    <name evidence="1" type="ORF">H5410_027184</name>
</gene>
<dbReference type="OrthoDB" id="1736444at2759"/>
<name>A0A9J5Z2P2_SOLCO</name>
<sequence length="83" mass="8788">MIILFIAIERYITCILGSKLETPIIAPRIAASTTPPAEMLSKKFLRDGETPSAASATSGMTMEAVSAAAVNPVKAFSLREAFT</sequence>